<gene>
    <name evidence="6" type="ORF">AW06_002630</name>
    <name evidence="7" type="ORF">HWD57_17655</name>
</gene>
<dbReference type="Proteomes" id="UP000509684">
    <property type="component" value="Chromosome"/>
</dbReference>
<evidence type="ECO:0000313" key="8">
    <source>
        <dbReference type="Proteomes" id="UP000021315"/>
    </source>
</evidence>
<name>A0A080M4T1_9PROT</name>
<dbReference type="KEGG" id="acog:HWD57_17655"/>
<dbReference type="InterPro" id="IPR036400">
    <property type="entry name" value="Cyt_B5-like_heme/steroid_sf"/>
</dbReference>
<proteinExistence type="inferred from homology"/>
<keyword evidence="3" id="KW-0408">Iron</keyword>
<dbReference type="GO" id="GO:0020037">
    <property type="term" value="F:heme binding"/>
    <property type="evidence" value="ECO:0007669"/>
    <property type="project" value="TreeGrafter"/>
</dbReference>
<evidence type="ECO:0000313" key="9">
    <source>
        <dbReference type="Proteomes" id="UP000509684"/>
    </source>
</evidence>
<evidence type="ECO:0000256" key="2">
    <source>
        <dbReference type="ARBA" id="ARBA00022723"/>
    </source>
</evidence>
<accession>A0A7D5ND03</accession>
<dbReference type="InterPro" id="IPR001199">
    <property type="entry name" value="Cyt_B5-like_heme/steroid-bd"/>
</dbReference>
<dbReference type="PANTHER" id="PTHR19359">
    <property type="entry name" value="CYTOCHROME B5"/>
    <property type="match status" value="1"/>
</dbReference>
<dbReference type="SMART" id="SM01117">
    <property type="entry name" value="Cyt-b5"/>
    <property type="match status" value="1"/>
</dbReference>
<keyword evidence="1" id="KW-0349">Heme</keyword>
<evidence type="ECO:0000259" key="5">
    <source>
        <dbReference type="PROSITE" id="PS50255"/>
    </source>
</evidence>
<accession>A0A080M4T1</accession>
<feature type="domain" description="Cytochrome b5 heme-binding" evidence="5">
    <location>
        <begin position="39"/>
        <end position="119"/>
    </location>
</feature>
<comment type="similarity">
    <text evidence="4">Belongs to the cytochrome b5 family.</text>
</comment>
<dbReference type="EMBL" id="CP058708">
    <property type="protein sequence ID" value="QLH51427.1"/>
    <property type="molecule type" value="Genomic_DNA"/>
</dbReference>
<reference evidence="6 8" key="1">
    <citation type="submission" date="2014-02" db="EMBL/GenBank/DDBJ databases">
        <title>Expanding our view of genomic diversity in Candidatus Accumulibacter clades.</title>
        <authorList>
            <person name="Skennerton C.T."/>
            <person name="Barr J.J."/>
            <person name="Slater F.R."/>
            <person name="Bond P.L."/>
            <person name="Tyson G.W."/>
        </authorList>
    </citation>
    <scope>NUCLEOTIDE SEQUENCE [LARGE SCALE GENOMIC DNA]</scope>
    <source>
        <strain evidence="8">SK-02</strain>
    </source>
</reference>
<protein>
    <submittedName>
        <fullName evidence="7">Cytochrome b5 domain-containing protein</fullName>
    </submittedName>
    <submittedName>
        <fullName evidence="6">Soluble cytochrome b558</fullName>
    </submittedName>
</protein>
<reference evidence="7 9" key="2">
    <citation type="journal article" date="2019" name="Microbiome">
        <title>Annotated bacterial chromosomes from frame-shift-corrected long-read metagenomic data.</title>
        <authorList>
            <person name="Arumugam K."/>
            <person name="Bagci C."/>
            <person name="Bessarab I."/>
            <person name="Beier S."/>
            <person name="Buchfink B."/>
            <person name="Gorska A."/>
            <person name="Qiu G."/>
            <person name="Huson D.H."/>
            <person name="Williams R.B.H."/>
        </authorList>
    </citation>
    <scope>NUCLEOTIDE SEQUENCE [LARGE SCALE GENOMIC DNA]</scope>
    <source>
        <strain evidence="7">SSA1</strain>
    </source>
</reference>
<dbReference type="SUPFAM" id="SSF55856">
    <property type="entry name" value="Cytochrome b5-like heme/steroid binding domain"/>
    <property type="match status" value="1"/>
</dbReference>
<dbReference type="STRING" id="1453999.AW06_002630"/>
<dbReference type="InterPro" id="IPR050668">
    <property type="entry name" value="Cytochrome_b5"/>
</dbReference>
<evidence type="ECO:0000313" key="6">
    <source>
        <dbReference type="EMBL" id="KFB76208.1"/>
    </source>
</evidence>
<dbReference type="EMBL" id="JDST02000059">
    <property type="protein sequence ID" value="KFB76208.1"/>
    <property type="molecule type" value="Genomic_DNA"/>
</dbReference>
<evidence type="ECO:0000313" key="7">
    <source>
        <dbReference type="EMBL" id="QLH51427.1"/>
    </source>
</evidence>
<keyword evidence="8" id="KW-1185">Reference proteome</keyword>
<dbReference type="AlphaFoldDB" id="A0A080M4T1"/>
<evidence type="ECO:0000256" key="3">
    <source>
        <dbReference type="ARBA" id="ARBA00023004"/>
    </source>
</evidence>
<dbReference type="Gene3D" id="3.10.120.10">
    <property type="entry name" value="Cytochrome b5-like heme/steroid binding domain"/>
    <property type="match status" value="1"/>
</dbReference>
<reference evidence="7" key="3">
    <citation type="submission" date="2020-06" db="EMBL/GenBank/DDBJ databases">
        <authorList>
            <person name="Arumugam K."/>
            <person name="Besarab I."/>
            <person name="Haryono M."/>
            <person name="Bagci C."/>
            <person name="Beier S."/>
            <person name="Buchfink B."/>
            <person name="Gorska A."/>
            <person name="Qiu G."/>
            <person name="Huson D.H."/>
            <person name="Williams R.B."/>
        </authorList>
    </citation>
    <scope>NUCLEOTIDE SEQUENCE</scope>
    <source>
        <strain evidence="7">SSA1</strain>
    </source>
</reference>
<dbReference type="Pfam" id="PF00173">
    <property type="entry name" value="Cyt-b5"/>
    <property type="match status" value="1"/>
</dbReference>
<organism evidence="6 8">
    <name type="scientific">Candidatus Accumulibacter cognatus</name>
    <dbReference type="NCBI Taxonomy" id="2954383"/>
    <lineage>
        <taxon>Bacteria</taxon>
        <taxon>Pseudomonadati</taxon>
        <taxon>Pseudomonadota</taxon>
        <taxon>Betaproteobacteria</taxon>
        <taxon>Candidatus Accumulibacter</taxon>
    </lineage>
</organism>
<keyword evidence="2" id="KW-0479">Metal-binding</keyword>
<dbReference type="GO" id="GO:0046872">
    <property type="term" value="F:metal ion binding"/>
    <property type="evidence" value="ECO:0007669"/>
    <property type="project" value="UniProtKB-KW"/>
</dbReference>
<evidence type="ECO:0000256" key="4">
    <source>
        <dbReference type="ARBA" id="ARBA00038168"/>
    </source>
</evidence>
<dbReference type="GO" id="GO:0016020">
    <property type="term" value="C:membrane"/>
    <property type="evidence" value="ECO:0007669"/>
    <property type="project" value="TreeGrafter"/>
</dbReference>
<evidence type="ECO:0000256" key="1">
    <source>
        <dbReference type="ARBA" id="ARBA00022617"/>
    </source>
</evidence>
<dbReference type="Proteomes" id="UP000021315">
    <property type="component" value="Unassembled WGS sequence"/>
</dbReference>
<sequence>MTRKLFVVSTIAFWIAVTGLGTTSVWWLPTGQASAQAREKIISPADLAKHTSPENCWMAIRGAVYDLSTYLPEHPSRPDIVLPWCGKEASEAYNTKMKGRPHSPYADELLAKYRIGSFAKVP</sequence>
<dbReference type="RefSeq" id="WP_034950063.1">
    <property type="nucleotide sequence ID" value="NZ_JDST02000059.1"/>
</dbReference>
<dbReference type="PROSITE" id="PS50255">
    <property type="entry name" value="CYTOCHROME_B5_2"/>
    <property type="match status" value="1"/>
</dbReference>